<dbReference type="EMBL" id="JAERSE020000003">
    <property type="protein sequence ID" value="MCA6067899.1"/>
    <property type="molecule type" value="Genomic_DNA"/>
</dbReference>
<organism evidence="1 2">
    <name type="scientific">Chryseobacterium tagetis</name>
    <dbReference type="NCBI Taxonomy" id="2801334"/>
    <lineage>
        <taxon>Bacteria</taxon>
        <taxon>Pseudomonadati</taxon>
        <taxon>Bacteroidota</taxon>
        <taxon>Flavobacteriia</taxon>
        <taxon>Flavobacteriales</taxon>
        <taxon>Weeksellaceae</taxon>
        <taxon>Chryseobacterium group</taxon>
        <taxon>Chryseobacterium</taxon>
    </lineage>
</organism>
<dbReference type="RefSeq" id="WP_225688959.1">
    <property type="nucleotide sequence ID" value="NZ_JAERSE020000003.1"/>
</dbReference>
<evidence type="ECO:0000313" key="2">
    <source>
        <dbReference type="Proteomes" id="UP000618240"/>
    </source>
</evidence>
<dbReference type="Pfam" id="PF22352">
    <property type="entry name" value="K319L-like_PKD"/>
    <property type="match status" value="1"/>
</dbReference>
<proteinExistence type="predicted"/>
<dbReference type="InterPro" id="IPR013783">
    <property type="entry name" value="Ig-like_fold"/>
</dbReference>
<evidence type="ECO:0000313" key="1">
    <source>
        <dbReference type="EMBL" id="MCA6067899.1"/>
    </source>
</evidence>
<accession>A0ABS8A1Q5</accession>
<comment type="caution">
    <text evidence="1">The sequence shown here is derived from an EMBL/GenBank/DDBJ whole genome shotgun (WGS) entry which is preliminary data.</text>
</comment>
<keyword evidence="2" id="KW-1185">Reference proteome</keyword>
<evidence type="ECO:0008006" key="3">
    <source>
        <dbReference type="Google" id="ProtNLM"/>
    </source>
</evidence>
<dbReference type="Proteomes" id="UP000618240">
    <property type="component" value="Unassembled WGS sequence"/>
</dbReference>
<sequence>MNNQLSNISTQYRKFSKGQYIEYTQFNEFLDFFEDQDRLSRVMLQGVGIVCGFKPDLMYTSGQLSGIQLSQGIALTTDGDLLTLNTTSEVSKDLYVSDLKTIKIDSKKYTHFKAYDNFKVKYPAFNDGTNGQIELWELVTAQEANTDFQTVNNLSDLEDKYLLLYLESYEKEVKPCRGVDCDNHGVQQIRNLKVLVTTAKGINILLRGDNMQPHPLFIENVMGEVKLERAIAERLILEKGIDTQLYSSNLKEMYTTIIRKSGYGEAIFKKINSISEILGIPAVDQEVFKNAIEECFVPNAGYQYAYDVIKDLADTCSEIIKILPKSFTKCLPDLLSFPKHIMLGKLISDVQLDPSRHRFYNSPVLDDEKALQRVKALIDRFKLQVQHFRYTETFEGGAQIKITPSKKGGPLSKKAIPFYYQITEEFLKAWDFDKTYNRSSGYNLAYDASLLSSDKHIQNPMDFNIDDNSFFNIEGHQGMPYQDAFEQIKKIRDEKQLGFDIMVLSLAELIDNKDMFKAYFNEYVDKHPGLEHQRGVGKKGTFAIVYEINGRDLRVVADFSIPYICCTPKVDVKLTLPTSVICTNASHIPFTVFPMNGVVKANTDLDAGVELIDRQYFFNPALVDPELYDEEITFTVNGKPTNCSIRVTKQKDVKIDIVDIVYPTDGSAATTVYFKVQEADRNDYTYSWDFWGNGDLVNLKPEGEGRFTYTFRDLNPKIIPTIKVSVSKNGCTQNIEFSDWYLDEGPSTVITGVYFTDSNCCEGTVSVPVITAGVKGPDRVNTSEKLFKLEGEGTSSGTSKFIYSWAKIKGPAVKLTGTNKSTLEVTNLMAGEYVFELTVLDVSSGEFAKSKEFVVTVYSEDK</sequence>
<protein>
    <recommendedName>
        <fullName evidence="3">PKD domain-containing protein</fullName>
    </recommendedName>
</protein>
<name>A0ABS8A1Q5_9FLAO</name>
<reference evidence="1 2" key="1">
    <citation type="submission" date="2021-09" db="EMBL/GenBank/DDBJ databases">
        <title>Genome sequencing and assembly of Chryseobacterium sp. RG1.</title>
        <authorList>
            <person name="Chhetri G."/>
        </authorList>
    </citation>
    <scope>NUCLEOTIDE SEQUENCE [LARGE SCALE GENOMIC DNA]</scope>
    <source>
        <strain evidence="1 2">RG1</strain>
    </source>
</reference>
<gene>
    <name evidence="1" type="ORF">JI747_011960</name>
</gene>
<dbReference type="Gene3D" id="2.60.40.10">
    <property type="entry name" value="Immunoglobulins"/>
    <property type="match status" value="1"/>
</dbReference>